<evidence type="ECO:0000256" key="4">
    <source>
        <dbReference type="SAM" id="MobiDB-lite"/>
    </source>
</evidence>
<dbReference type="InterPro" id="IPR015637">
    <property type="entry name" value="MUG/TDG"/>
</dbReference>
<protein>
    <recommendedName>
        <fullName evidence="5">Uracil-DNA glycosylase-like domain-containing protein</fullName>
    </recommendedName>
</protein>
<gene>
    <name evidence="6" type="ORF">I308_103923</name>
</gene>
<dbReference type="Gene3D" id="3.40.470.10">
    <property type="entry name" value="Uracil-DNA glycosylase-like domain"/>
    <property type="match status" value="1"/>
</dbReference>
<comment type="caution">
    <text evidence="6">The sequence shown here is derived from an EMBL/GenBank/DDBJ whole genome shotgun (WGS) entry which is preliminary data.</text>
</comment>
<keyword evidence="2" id="KW-0378">Hydrolase</keyword>
<dbReference type="SUPFAM" id="SSF52141">
    <property type="entry name" value="Uracil-DNA glycosylase-like"/>
    <property type="match status" value="1"/>
</dbReference>
<feature type="compositionally biased region" description="Low complexity" evidence="4">
    <location>
        <begin position="168"/>
        <end position="177"/>
    </location>
</feature>
<keyword evidence="1" id="KW-0227">DNA damage</keyword>
<evidence type="ECO:0000259" key="5">
    <source>
        <dbReference type="Pfam" id="PF03167"/>
    </source>
</evidence>
<evidence type="ECO:0000313" key="7">
    <source>
        <dbReference type="Proteomes" id="UP000054399"/>
    </source>
</evidence>
<dbReference type="CDD" id="cd10028">
    <property type="entry name" value="UDG-F2_TDG_MUG"/>
    <property type="match status" value="1"/>
</dbReference>
<keyword evidence="3" id="KW-0234">DNA repair</keyword>
<accession>A0ABR3BRL8</accession>
<dbReference type="InterPro" id="IPR005122">
    <property type="entry name" value="Uracil-DNA_glycosylase-like"/>
</dbReference>
<evidence type="ECO:0000256" key="2">
    <source>
        <dbReference type="ARBA" id="ARBA00022801"/>
    </source>
</evidence>
<feature type="compositionally biased region" description="Basic and acidic residues" evidence="4">
    <location>
        <begin position="121"/>
        <end position="139"/>
    </location>
</feature>
<evidence type="ECO:0000313" key="6">
    <source>
        <dbReference type="EMBL" id="KAL0247845.1"/>
    </source>
</evidence>
<dbReference type="RefSeq" id="XP_066613806.1">
    <property type="nucleotide sequence ID" value="XM_066758404.1"/>
</dbReference>
<dbReference type="Pfam" id="PF03167">
    <property type="entry name" value="UDG"/>
    <property type="match status" value="1"/>
</dbReference>
<reference evidence="6" key="2">
    <citation type="submission" date="2024-01" db="EMBL/GenBank/DDBJ databases">
        <title>Comparative genomics of Cryptococcus and Kwoniella reveals pathogenesis evolution and contrasting modes of karyotype evolution via chromosome fusion or intercentromeric recombination.</title>
        <authorList>
            <person name="Coelho M.A."/>
            <person name="David-Palma M."/>
            <person name="Shea T."/>
            <person name="Bowers K."/>
            <person name="Mcginley-Smith S."/>
            <person name="Mohammad A.W."/>
            <person name="Gnirke A."/>
            <person name="Yurkov A.M."/>
            <person name="Nowrousian M."/>
            <person name="Sun S."/>
            <person name="Cuomo C.A."/>
            <person name="Heitman J."/>
        </authorList>
    </citation>
    <scope>NUCLEOTIDE SEQUENCE</scope>
    <source>
        <strain evidence="6">IND107</strain>
    </source>
</reference>
<reference evidence="6" key="1">
    <citation type="submission" date="2015-01" db="EMBL/GenBank/DDBJ databases">
        <authorList>
            <consortium name="The Broad Institute Genomics Platform"/>
            <person name="Cuomo C."/>
            <person name="Litvintseva A."/>
            <person name="Chen Y."/>
            <person name="Heitman J."/>
            <person name="Sun S."/>
            <person name="Springer D."/>
            <person name="Dromer F."/>
            <person name="Young S."/>
            <person name="Zeng Q."/>
            <person name="Gargeya S."/>
            <person name="Abouelleil A."/>
            <person name="Alvarado L."/>
            <person name="Chapman S.B."/>
            <person name="Gainer-Dewar J."/>
            <person name="Goldberg J."/>
            <person name="Griggs A."/>
            <person name="Gujja S."/>
            <person name="Hansen M."/>
            <person name="Howarth C."/>
            <person name="Imamovic A."/>
            <person name="Larimer J."/>
            <person name="Murphy C."/>
            <person name="Naylor J."/>
            <person name="Pearson M."/>
            <person name="Priest M."/>
            <person name="Roberts A."/>
            <person name="Saif S."/>
            <person name="Shea T."/>
            <person name="Sykes S."/>
            <person name="Wortman J."/>
            <person name="Nusbaum C."/>
            <person name="Birren B."/>
        </authorList>
    </citation>
    <scope>NUCLEOTIDE SEQUENCE</scope>
    <source>
        <strain evidence="6">IND107</strain>
    </source>
</reference>
<proteinExistence type="predicted"/>
<evidence type="ECO:0000256" key="3">
    <source>
        <dbReference type="ARBA" id="ARBA00023204"/>
    </source>
</evidence>
<dbReference type="PANTHER" id="PTHR12159:SF9">
    <property type="entry name" value="G_T MISMATCH-SPECIFIC THYMINE DNA GLYCOSYLASE"/>
    <property type="match status" value="1"/>
</dbReference>
<keyword evidence="7" id="KW-1185">Reference proteome</keyword>
<dbReference type="Proteomes" id="UP000054399">
    <property type="component" value="Unassembled WGS sequence"/>
</dbReference>
<organism evidence="6 7">
    <name type="scientific">Cryptococcus tetragattii IND107</name>
    <dbReference type="NCBI Taxonomy" id="1296105"/>
    <lineage>
        <taxon>Eukaryota</taxon>
        <taxon>Fungi</taxon>
        <taxon>Dikarya</taxon>
        <taxon>Basidiomycota</taxon>
        <taxon>Agaricomycotina</taxon>
        <taxon>Tremellomycetes</taxon>
        <taxon>Tremellales</taxon>
        <taxon>Cryptococcaceae</taxon>
        <taxon>Cryptococcus</taxon>
        <taxon>Cryptococcus gattii species complex</taxon>
    </lineage>
</organism>
<feature type="region of interest" description="Disordered" evidence="4">
    <location>
        <begin position="121"/>
        <end position="210"/>
    </location>
</feature>
<dbReference type="EMBL" id="ATAM02000006">
    <property type="protein sequence ID" value="KAL0247845.1"/>
    <property type="molecule type" value="Genomic_DNA"/>
</dbReference>
<evidence type="ECO:0000256" key="1">
    <source>
        <dbReference type="ARBA" id="ARBA00022763"/>
    </source>
</evidence>
<dbReference type="GeneID" id="91990779"/>
<sequence length="298" mass="32754">MDFSPGKMSSTLGHHFAHPTNKFWKALYQSGLTSRLMSPTEDYKVVDEYNYGLTNLVGRPTSEQSELSTLEMKLNTINLLQKFIKYQPSVVCFVGKKIWDVFESVVGKTAEFDKSVRQNVKLEHEGGNGEERGDEDKGRSVVLLAPTPEKGKVKIESSELGDQPPLLPISDSPSITPHLAPAQTASPSPVKARARKGATKPPKTPFSFSQPRALRISHPPEENGGEVKYTYFFVVPSTSGLERTPFSEQVSNFAALKALVDELKEGKSLEGDFLNISVKGVEGTVEDMRRAAILKGSL</sequence>
<dbReference type="PANTHER" id="PTHR12159">
    <property type="entry name" value="G/T AND G/U MISMATCH-SPECIFIC DNA GLYCOSYLASE"/>
    <property type="match status" value="1"/>
</dbReference>
<feature type="domain" description="Uracil-DNA glycosylase-like" evidence="5">
    <location>
        <begin position="4"/>
        <end position="108"/>
    </location>
</feature>
<dbReference type="InterPro" id="IPR036895">
    <property type="entry name" value="Uracil-DNA_glycosylase-like_sf"/>
</dbReference>
<name>A0ABR3BRL8_9TREE</name>